<evidence type="ECO:0000256" key="2">
    <source>
        <dbReference type="SAM" id="SignalP"/>
    </source>
</evidence>
<keyword evidence="1" id="KW-0238">DNA-binding</keyword>
<dbReference type="InterPro" id="IPR039598">
    <property type="entry name" value="HMGXB3"/>
</dbReference>
<feature type="DNA-binding region" description="HMG box" evidence="1">
    <location>
        <begin position="164"/>
        <end position="222"/>
    </location>
</feature>
<proteinExistence type="predicted"/>
<evidence type="ECO:0000313" key="4">
    <source>
        <dbReference type="EMBL" id="MBN3270978.1"/>
    </source>
</evidence>
<comment type="caution">
    <text evidence="4">The sequence shown here is derived from an EMBL/GenBank/DDBJ whole genome shotgun (WGS) entry which is preliminary data.</text>
</comment>
<sequence length="324" mass="35721">MERLCFNYGEILNIIVLFVLLGNQEKGWNDPPQFSYGLRTQAQGVQKLSLMSGTPLPAKPLSPTLPLAPPPSTVVLPACRLSAVDCTALSTSTHTECEASIEDVMGLLYWALTACRTTVKCDSIERSSCRNLPSRPPAALRRVDRDWISRLNSDHAGSSESGGHLGPRSAYLLYYFDFHQSMQQEFPHLPQSEINKRINENWKRLTVADKGYYLERTKIEKQGIDPDSQVAVLSADVPGFRKILLHSNYVVIPKSTVSEKSVAKQVDLCLRQGERDSEATSQTLSHDTLFSPMGLGSEVELPEHCIAIEGLTDETAAALSQSGC</sequence>
<feature type="non-terminal residue" evidence="4">
    <location>
        <position position="1"/>
    </location>
</feature>
<evidence type="ECO:0000259" key="3">
    <source>
        <dbReference type="PROSITE" id="PS50118"/>
    </source>
</evidence>
<name>A0ABS2X9W4_POLSP</name>
<feature type="non-terminal residue" evidence="4">
    <location>
        <position position="324"/>
    </location>
</feature>
<dbReference type="InterPro" id="IPR036910">
    <property type="entry name" value="HMG_box_dom_sf"/>
</dbReference>
<dbReference type="SMART" id="SM00398">
    <property type="entry name" value="HMG"/>
    <property type="match status" value="1"/>
</dbReference>
<reference evidence="4" key="1">
    <citation type="journal article" date="2021" name="Cell">
        <title>Tracing the genetic footprints of vertebrate landing in non-teleost ray-finned fishes.</title>
        <authorList>
            <person name="Bi X."/>
            <person name="Wang K."/>
            <person name="Yang L."/>
            <person name="Pan H."/>
            <person name="Jiang H."/>
            <person name="Wei Q."/>
            <person name="Fang M."/>
            <person name="Yu H."/>
            <person name="Zhu C."/>
            <person name="Cai Y."/>
            <person name="He Y."/>
            <person name="Gan X."/>
            <person name="Zeng H."/>
            <person name="Yu D."/>
            <person name="Zhu Y."/>
            <person name="Jiang H."/>
            <person name="Qiu Q."/>
            <person name="Yang H."/>
            <person name="Zhang Y.E."/>
            <person name="Wang W."/>
            <person name="Zhu M."/>
            <person name="He S."/>
            <person name="Zhang G."/>
        </authorList>
    </citation>
    <scope>NUCLEOTIDE SEQUENCE</scope>
    <source>
        <strain evidence="4">Pddl_001</strain>
    </source>
</reference>
<dbReference type="SUPFAM" id="SSF47095">
    <property type="entry name" value="HMG-box"/>
    <property type="match status" value="1"/>
</dbReference>
<keyword evidence="5" id="KW-1185">Reference proteome</keyword>
<feature type="domain" description="HMG box" evidence="3">
    <location>
        <begin position="164"/>
        <end position="222"/>
    </location>
</feature>
<dbReference type="Proteomes" id="UP001166093">
    <property type="component" value="Unassembled WGS sequence"/>
</dbReference>
<dbReference type="InterPro" id="IPR009071">
    <property type="entry name" value="HMG_box_dom"/>
</dbReference>
<organism evidence="4 5">
    <name type="scientific">Polyodon spathula</name>
    <name type="common">North American paddlefish</name>
    <name type="synonym">Squalus spathula</name>
    <dbReference type="NCBI Taxonomy" id="7913"/>
    <lineage>
        <taxon>Eukaryota</taxon>
        <taxon>Metazoa</taxon>
        <taxon>Chordata</taxon>
        <taxon>Craniata</taxon>
        <taxon>Vertebrata</taxon>
        <taxon>Euteleostomi</taxon>
        <taxon>Actinopterygii</taxon>
        <taxon>Chondrostei</taxon>
        <taxon>Acipenseriformes</taxon>
        <taxon>Polyodontidae</taxon>
        <taxon>Polyodon</taxon>
    </lineage>
</organism>
<dbReference type="Pfam" id="PF00505">
    <property type="entry name" value="HMG_box"/>
    <property type="match status" value="1"/>
</dbReference>
<evidence type="ECO:0000313" key="5">
    <source>
        <dbReference type="Proteomes" id="UP001166093"/>
    </source>
</evidence>
<evidence type="ECO:0000256" key="1">
    <source>
        <dbReference type="PROSITE-ProRule" id="PRU00267"/>
    </source>
</evidence>
<gene>
    <name evidence="4" type="primary">Hmgxb3</name>
    <name evidence="4" type="ORF">GTO93_0000707</name>
</gene>
<dbReference type="EMBL" id="JAAWVQ010007103">
    <property type="protein sequence ID" value="MBN3270978.1"/>
    <property type="molecule type" value="Genomic_DNA"/>
</dbReference>
<feature type="chain" id="PRO_5045127291" evidence="2">
    <location>
        <begin position="30"/>
        <end position="324"/>
    </location>
</feature>
<dbReference type="PROSITE" id="PS50118">
    <property type="entry name" value="HMG_BOX_2"/>
    <property type="match status" value="1"/>
</dbReference>
<dbReference type="Gene3D" id="1.10.30.10">
    <property type="entry name" value="High mobility group box domain"/>
    <property type="match status" value="1"/>
</dbReference>
<dbReference type="PANTHER" id="PTHR17609">
    <property type="entry name" value="HMG DOMAIN-CONTAINING PROTEIN 3"/>
    <property type="match status" value="1"/>
</dbReference>
<feature type="signal peptide" evidence="2">
    <location>
        <begin position="1"/>
        <end position="29"/>
    </location>
</feature>
<keyword evidence="1" id="KW-0539">Nucleus</keyword>
<keyword evidence="2" id="KW-0732">Signal</keyword>
<dbReference type="PANTHER" id="PTHR17609:SF2">
    <property type="entry name" value="HMG DOMAIN-CONTAINING PROTEIN 3"/>
    <property type="match status" value="1"/>
</dbReference>
<accession>A0ABS2X9W4</accession>
<protein>
    <submittedName>
        <fullName evidence="4">HMGX3 protein</fullName>
    </submittedName>
</protein>